<evidence type="ECO:0000256" key="13">
    <source>
        <dbReference type="SAM" id="SignalP"/>
    </source>
</evidence>
<feature type="disulfide bond" evidence="10">
    <location>
        <begin position="712"/>
        <end position="721"/>
    </location>
</feature>
<dbReference type="FunFam" id="2.10.25.10:FF:000069">
    <property type="entry name" value="Laminin subunit alpha 1"/>
    <property type="match status" value="1"/>
</dbReference>
<feature type="disulfide bond" evidence="10">
    <location>
        <begin position="1495"/>
        <end position="1504"/>
    </location>
</feature>
<evidence type="ECO:0000256" key="1">
    <source>
        <dbReference type="ARBA" id="ARBA00004302"/>
    </source>
</evidence>
<feature type="disulfide bond" evidence="10">
    <location>
        <begin position="1382"/>
        <end position="1394"/>
    </location>
</feature>
<dbReference type="CDD" id="cd00055">
    <property type="entry name" value="EGF_Lam"/>
    <property type="match status" value="22"/>
</dbReference>
<feature type="disulfide bond" evidence="10">
    <location>
        <begin position="456"/>
        <end position="473"/>
    </location>
</feature>
<keyword evidence="9 10" id="KW-0424">Laminin EGF-like domain</keyword>
<evidence type="ECO:0000259" key="17">
    <source>
        <dbReference type="PROSITE" id="PS51117"/>
    </source>
</evidence>
<evidence type="ECO:0000256" key="9">
    <source>
        <dbReference type="ARBA" id="ARBA00023292"/>
    </source>
</evidence>
<evidence type="ECO:0000256" key="4">
    <source>
        <dbReference type="ARBA" id="ARBA00022729"/>
    </source>
</evidence>
<feature type="disulfide bond" evidence="10">
    <location>
        <begin position="546"/>
        <end position="558"/>
    </location>
</feature>
<dbReference type="SMART" id="SM00282">
    <property type="entry name" value="LamG"/>
    <property type="match status" value="5"/>
</dbReference>
<keyword evidence="3" id="KW-0272">Extracellular matrix</keyword>
<evidence type="ECO:0000256" key="3">
    <source>
        <dbReference type="ARBA" id="ARBA00022530"/>
    </source>
</evidence>
<reference evidence="18 19" key="1">
    <citation type="journal article" date="2017" name="Nat. Ecol. Evol.">
        <title>Scallop genome provides insights into evolution of bilaterian karyotype and development.</title>
        <authorList>
            <person name="Wang S."/>
            <person name="Zhang J."/>
            <person name="Jiao W."/>
            <person name="Li J."/>
            <person name="Xun X."/>
            <person name="Sun Y."/>
            <person name="Guo X."/>
            <person name="Huan P."/>
            <person name="Dong B."/>
            <person name="Zhang L."/>
            <person name="Hu X."/>
            <person name="Sun X."/>
            <person name="Wang J."/>
            <person name="Zhao C."/>
            <person name="Wang Y."/>
            <person name="Wang D."/>
            <person name="Huang X."/>
            <person name="Wang R."/>
            <person name="Lv J."/>
            <person name="Li Y."/>
            <person name="Zhang Z."/>
            <person name="Liu B."/>
            <person name="Lu W."/>
            <person name="Hui Y."/>
            <person name="Liang J."/>
            <person name="Zhou Z."/>
            <person name="Hou R."/>
            <person name="Li X."/>
            <person name="Liu Y."/>
            <person name="Li H."/>
            <person name="Ning X."/>
            <person name="Lin Y."/>
            <person name="Zhao L."/>
            <person name="Xing Q."/>
            <person name="Dou J."/>
            <person name="Li Y."/>
            <person name="Mao J."/>
            <person name="Guo H."/>
            <person name="Dou H."/>
            <person name="Li T."/>
            <person name="Mu C."/>
            <person name="Jiang W."/>
            <person name="Fu Q."/>
            <person name="Fu X."/>
            <person name="Miao Y."/>
            <person name="Liu J."/>
            <person name="Yu Q."/>
            <person name="Li R."/>
            <person name="Liao H."/>
            <person name="Li X."/>
            <person name="Kong Y."/>
            <person name="Jiang Z."/>
            <person name="Chourrout D."/>
            <person name="Li R."/>
            <person name="Bao Z."/>
        </authorList>
    </citation>
    <scope>NUCLEOTIDE SEQUENCE [LARGE SCALE GENOMIC DNA]</scope>
    <source>
        <strain evidence="18 19">PY_sf001</strain>
    </source>
</reference>
<feature type="disulfide bond" evidence="10">
    <location>
        <begin position="592"/>
        <end position="604"/>
    </location>
</feature>
<feature type="coiled-coil region" evidence="11">
    <location>
        <begin position="2497"/>
        <end position="2542"/>
    </location>
</feature>
<dbReference type="SMART" id="SM00181">
    <property type="entry name" value="EGF"/>
    <property type="match status" value="17"/>
</dbReference>
<feature type="domain" description="Laminin EGF-like" evidence="15">
    <location>
        <begin position="500"/>
        <end position="545"/>
    </location>
</feature>
<dbReference type="InterPro" id="IPR050440">
    <property type="entry name" value="Laminin/Netrin_ECM"/>
</dbReference>
<dbReference type="PANTHER" id="PTHR10574">
    <property type="entry name" value="NETRIN/LAMININ-RELATED"/>
    <property type="match status" value="1"/>
</dbReference>
<keyword evidence="19" id="KW-1185">Reference proteome</keyword>
<dbReference type="GO" id="GO:0005604">
    <property type="term" value="C:basement membrane"/>
    <property type="evidence" value="ECO:0007669"/>
    <property type="project" value="UniProtKB-SubCell"/>
</dbReference>
<feature type="disulfide bond" evidence="10">
    <location>
        <begin position="637"/>
        <end position="649"/>
    </location>
</feature>
<evidence type="ECO:0000313" key="18">
    <source>
        <dbReference type="EMBL" id="OWF52013.1"/>
    </source>
</evidence>
<dbReference type="InterPro" id="IPR000034">
    <property type="entry name" value="Laminin_IV"/>
</dbReference>
<feature type="domain" description="Laminin EGF-like" evidence="15">
    <location>
        <begin position="454"/>
        <end position="499"/>
    </location>
</feature>
<feature type="disulfide bond" evidence="10">
    <location>
        <begin position="1977"/>
        <end position="1986"/>
    </location>
</feature>
<dbReference type="PANTHER" id="PTHR10574:SF406">
    <property type="entry name" value="LAMININ SUBUNIT ALPHA 5"/>
    <property type="match status" value="1"/>
</dbReference>
<dbReference type="SUPFAM" id="SSF49899">
    <property type="entry name" value="Concanavalin A-like lectins/glucanases"/>
    <property type="match status" value="5"/>
</dbReference>
<evidence type="ECO:0000259" key="14">
    <source>
        <dbReference type="PROSITE" id="PS50025"/>
    </source>
</evidence>
<dbReference type="Gene3D" id="2.60.120.200">
    <property type="match status" value="5"/>
</dbReference>
<feature type="disulfide bond" evidence="10">
    <location>
        <begin position="502"/>
        <end position="519"/>
    </location>
</feature>
<dbReference type="SMART" id="SM00281">
    <property type="entry name" value="LamB"/>
    <property type="match status" value="1"/>
</dbReference>
<feature type="disulfide bond" evidence="10">
    <location>
        <begin position="1403"/>
        <end position="1412"/>
    </location>
</feature>
<dbReference type="SMART" id="SM00180">
    <property type="entry name" value="EGF_Lam"/>
    <property type="match status" value="22"/>
</dbReference>
<dbReference type="FunFam" id="2.60.120.260:FF:000092">
    <property type="entry name" value="Laminin subunit alpha-3"/>
    <property type="match status" value="1"/>
</dbReference>
<evidence type="ECO:0000256" key="5">
    <source>
        <dbReference type="ARBA" id="ARBA00022737"/>
    </source>
</evidence>
<name>A0A210QTE7_MIZYE</name>
<feature type="domain" description="Laminin EGF-like" evidence="15">
    <location>
        <begin position="683"/>
        <end position="741"/>
    </location>
</feature>
<dbReference type="Pfam" id="PF00053">
    <property type="entry name" value="EGF_laminin"/>
    <property type="match status" value="20"/>
</dbReference>
<feature type="disulfide bond" evidence="10">
    <location>
        <begin position="1820"/>
        <end position="1829"/>
    </location>
</feature>
<keyword evidence="12" id="KW-0812">Transmembrane</keyword>
<feature type="disulfide bond" evidence="10">
    <location>
        <begin position="1875"/>
        <end position="1884"/>
    </location>
</feature>
<evidence type="ECO:0000256" key="10">
    <source>
        <dbReference type="PROSITE-ProRule" id="PRU00460"/>
    </source>
</evidence>
<feature type="disulfide bond" evidence="10">
    <location>
        <begin position="1522"/>
        <end position="1539"/>
    </location>
</feature>
<dbReference type="CDD" id="cd00110">
    <property type="entry name" value="LamG"/>
    <property type="match status" value="5"/>
</dbReference>
<dbReference type="FunFam" id="2.10.25.10:FF:000209">
    <property type="entry name" value="Laminin subunit alpha 5"/>
    <property type="match status" value="1"/>
</dbReference>
<comment type="subcellular location">
    <subcellularLocation>
        <location evidence="1">Secreted</location>
        <location evidence="1">Extracellular space</location>
        <location evidence="1">Extracellular matrix</location>
        <location evidence="1">Basement membrane</location>
    </subcellularLocation>
</comment>
<comment type="caution">
    <text evidence="18">The sequence shown here is derived from an EMBL/GenBank/DDBJ whole genome shotgun (WGS) entry which is preliminary data.</text>
</comment>
<keyword evidence="6" id="KW-0084">Basement membrane</keyword>
<dbReference type="Pfam" id="PF24973">
    <property type="entry name" value="EGF_LMN_ATRN"/>
    <property type="match status" value="1"/>
</dbReference>
<feature type="transmembrane region" description="Helical" evidence="12">
    <location>
        <begin position="3636"/>
        <end position="3663"/>
    </location>
</feature>
<dbReference type="FunFam" id="2.10.25.10:FF:000388">
    <property type="entry name" value="Laminin subunit alpha"/>
    <property type="match status" value="1"/>
</dbReference>
<comment type="caution">
    <text evidence="10">Lacks conserved residue(s) required for the propagation of feature annotation.</text>
</comment>
<dbReference type="GO" id="GO:0009887">
    <property type="term" value="P:animal organ morphogenesis"/>
    <property type="evidence" value="ECO:0007669"/>
    <property type="project" value="TreeGrafter"/>
</dbReference>
<dbReference type="FunFam" id="2.10.25.10:FF:000051">
    <property type="entry name" value="Laminin subunit alpha 4"/>
    <property type="match status" value="1"/>
</dbReference>
<feature type="disulfide bond" evidence="10">
    <location>
        <begin position="1384"/>
        <end position="1401"/>
    </location>
</feature>
<dbReference type="InterPro" id="IPR008211">
    <property type="entry name" value="Laminin_N"/>
</dbReference>
<feature type="disulfide bond" evidence="10">
    <location>
        <begin position="475"/>
        <end position="484"/>
    </location>
</feature>
<dbReference type="InterPro" id="IPR056863">
    <property type="entry name" value="LMN_ATRN_NET-like_EGF"/>
</dbReference>
<feature type="domain" description="Laminin EGF-like" evidence="15">
    <location>
        <begin position="1848"/>
        <end position="1904"/>
    </location>
</feature>
<feature type="disulfide bond" evidence="10">
    <location>
        <begin position="567"/>
        <end position="576"/>
    </location>
</feature>
<evidence type="ECO:0000313" key="19">
    <source>
        <dbReference type="Proteomes" id="UP000242188"/>
    </source>
</evidence>
<feature type="disulfide bond" evidence="10">
    <location>
        <begin position="500"/>
        <end position="512"/>
    </location>
</feature>
<organism evidence="18 19">
    <name type="scientific">Mizuhopecten yessoensis</name>
    <name type="common">Japanese scallop</name>
    <name type="synonym">Patinopecten yessoensis</name>
    <dbReference type="NCBI Taxonomy" id="6573"/>
    <lineage>
        <taxon>Eukaryota</taxon>
        <taxon>Metazoa</taxon>
        <taxon>Spiralia</taxon>
        <taxon>Lophotrochozoa</taxon>
        <taxon>Mollusca</taxon>
        <taxon>Bivalvia</taxon>
        <taxon>Autobranchia</taxon>
        <taxon>Pteriomorphia</taxon>
        <taxon>Pectinida</taxon>
        <taxon>Pectinoidea</taxon>
        <taxon>Pectinidae</taxon>
        <taxon>Mizuhopecten</taxon>
    </lineage>
</organism>
<evidence type="ECO:0000256" key="8">
    <source>
        <dbReference type="ARBA" id="ARBA00023180"/>
    </source>
</evidence>
<dbReference type="InterPro" id="IPR013320">
    <property type="entry name" value="ConA-like_dom_sf"/>
</dbReference>
<feature type="disulfide bond" evidence="10">
    <location>
        <begin position="765"/>
        <end position="774"/>
    </location>
</feature>
<dbReference type="FunFam" id="2.10.25.10:FF:000106">
    <property type="entry name" value="Heparan sulfate proteoglycan 2"/>
    <property type="match status" value="1"/>
</dbReference>
<dbReference type="Gene3D" id="2.10.25.10">
    <property type="entry name" value="Laminin"/>
    <property type="match status" value="21"/>
</dbReference>
<feature type="signal peptide" evidence="13">
    <location>
        <begin position="1"/>
        <end position="24"/>
    </location>
</feature>
<dbReference type="Pfam" id="PF00052">
    <property type="entry name" value="Laminin_B"/>
    <property type="match status" value="1"/>
</dbReference>
<dbReference type="Pfam" id="PF00054">
    <property type="entry name" value="Laminin_G_1"/>
    <property type="match status" value="1"/>
</dbReference>
<feature type="disulfide bond" evidence="10">
    <location>
        <begin position="2071"/>
        <end position="2080"/>
    </location>
</feature>
<feature type="disulfide bond" evidence="10">
    <location>
        <begin position="2025"/>
        <end position="2034"/>
    </location>
</feature>
<feature type="disulfide bond" evidence="10">
    <location>
        <begin position="658"/>
        <end position="667"/>
    </location>
</feature>
<keyword evidence="4 13" id="KW-0732">Signal</keyword>
<evidence type="ECO:0000256" key="12">
    <source>
        <dbReference type="SAM" id="Phobius"/>
    </source>
</evidence>
<evidence type="ECO:0000256" key="2">
    <source>
        <dbReference type="ARBA" id="ARBA00022525"/>
    </source>
</evidence>
<dbReference type="InterPro" id="IPR001791">
    <property type="entry name" value="Laminin_G"/>
</dbReference>
<feature type="domain" description="Laminin EGF-like" evidence="15">
    <location>
        <begin position="742"/>
        <end position="794"/>
    </location>
</feature>
<evidence type="ECO:0000256" key="11">
    <source>
        <dbReference type="SAM" id="Coils"/>
    </source>
</evidence>
<feature type="domain" description="Laminin G" evidence="14">
    <location>
        <begin position="2666"/>
        <end position="2859"/>
    </location>
</feature>
<dbReference type="FunFam" id="2.10.25.10:FF:000090">
    <property type="entry name" value="laminin subunit alpha"/>
    <property type="match status" value="1"/>
</dbReference>
<feature type="domain" description="Laminin EGF-like" evidence="15">
    <location>
        <begin position="2005"/>
        <end position="2051"/>
    </location>
</feature>
<feature type="domain" description="Laminin EGF-like" evidence="15">
    <location>
        <begin position="1472"/>
        <end position="1519"/>
    </location>
</feature>
<evidence type="ECO:0000259" key="15">
    <source>
        <dbReference type="PROSITE" id="PS50027"/>
    </source>
</evidence>
<dbReference type="PROSITE" id="PS51117">
    <property type="entry name" value="LAMININ_NTER"/>
    <property type="match status" value="1"/>
</dbReference>
<feature type="domain" description="Laminin IV type A" evidence="16">
    <location>
        <begin position="1591"/>
        <end position="1767"/>
    </location>
</feature>
<dbReference type="PROSITE" id="PS50025">
    <property type="entry name" value="LAM_G_DOMAIN"/>
    <property type="match status" value="5"/>
</dbReference>
<feature type="disulfide bond" evidence="10">
    <location>
        <begin position="548"/>
        <end position="565"/>
    </location>
</feature>
<feature type="domain" description="Laminin G" evidence="14">
    <location>
        <begin position="3044"/>
        <end position="3218"/>
    </location>
</feature>
<dbReference type="FunFam" id="2.10.25.10:FF:000407">
    <property type="entry name" value="Laminin subunit alpha-3"/>
    <property type="match status" value="1"/>
</dbReference>
<sequence>MAVRELHPVLKLTLILTFTQFICAEVLTPPYFNLAQGREITATSTCGESPSGGESRERYCRLTGATGRERSRVDTEIIQGQFCDYCDRNEPGREHPAKYAIDGTERWWQSPPLSRGMAYSAVNLTVNLGQEFHVAYVFIKMANSPRPGVWALERSVDNGQTWKPWQYFADTPSDCNKFFSVEADTNLDADDSVICATQFSKIVPLDNGEIVVSLVNNRPNAMNFSYAETLQDWTKATNVRLRLLRTKTLLGHLMAVARQDPTTTRRYYYSIKDISIGGRCVCNGHAESCVRSDPLNLNKLVCQCEHNTCGDQCDRCCPNAIQKKWMPGRTDKVFQCETCQCYRHSDECVYDEEVDKLGQSIDVQGNYIGGGVCQNCRHNTMGVNCHQCVPGYYNPYGVPLDSPEACTPCVCEGAKYTGECEAGTGRCLCSMEYTGLDCDSCSFGYYGYPDCIPCDCHLNGTEGTVCTVGGGQCPCKEAYVGSRCDMCAFGFYNFPNCKSCQCDSTGSSSNVCDVETGQCPCQPNYSGLECNQCANGYYNYPECRECDCVVAGTEEGICDKDTGDCLCKTNYKYPRCDRCAQEYYGFPLCQECQCADPGSYSRVCREDGQCACSTNFAGKQCSRCAAGFYRYPECMTCECDLYGAIGQSCDQLTGQCECAPTFEGLMCNRCKEGFYNYPNCEECNCNPAGAKEIPGYPLGGCGVVTRGLLCECKEKVMGRICDQCQPGYYNLNRNNPQGCQACECHAPGTMSGLSNCDPIDGQCMCKTNAGGRRCDRCQDGFYGLSDENTFGCVECNCDMGGSASAVCDSRTGQCRCKPRVRGKRCESPDTLHFFPSLQQLIYEIEDGKTPEGSHIRYGFDQEIFHNFSWRGYAILTHLQPEVLMDVIVTRPSLYRIIYRFENLNAYTVKGVVTVTPQSVADDKQTSDVLFVHSEMPQFVTVGTTSGVKDFVLNPGRWTISIKSPDLLLLDYMVLVPQAYYEATVLQQPVTRPCTIPDDDGPCLYYNYPDLSHFPAVSGENGYTIDSDGNVVPTQVFSDRDILNELDLDGLAKLDRNQNSLNMNLAVPDPGQYIIVVNYFALSNTTQDLNVTIRTAEGDYLGTVSLSNCKYSVLCREVLKDLSSMPALTFINGTAQIILTGDDNIDVAIGSVVAIPYPDWTLGYIRPSIICIRINGICIGSHWSVPADSRRIEFEDPPNHELRVGPNEFPSWIVDGNVGLVHLNDTVSTIEVEATVPNPDRYVFVVHFYLPSEAGIDLPVKIHADGQVYEGMFRPRYCPGVSGCRGLIYFDEEDVSGMIGVSDNRVFIRFNNTGGHDIYLDYLLMIPASRFSAADLDIQPVDNSANFLTNCVGPGFQLISNSEFCRKGIFSLTTEFNNGAVPCTCDIDGSLSFSCVNFGGQCQCRDHVIGRSCTHCTEGYYGFPNCKECNCPYGRCHPITGECVCPPRVAGTMCDQCVAETFGYDPLVGCTDCDCSYYGVLNDDLNCEQGTGQCSCKENIEGRKCDTCHIGFYAFPHCQECNCNTIGTQQTICDQTNGQCLCKANVDAGRCDRCQPGKFNLDPRNPKGCTSCFCFGTTQTCDSSVYTWGMHKDMAGWTATNVEPSAVREAGDIVAILNVQTFITDSDSVIYWVAPQSYLGNKVVSYGGGLKYSFIYMLEDPTTEEEAEGPAVVLTGRNMTIVHKLDAADYQGNRVYEVTVPMVETHFVYSDTSRFVNRDNFMSILVDLQSMHIRSAFTTNVDQLRLMNVTMLVAAADGDDGPALSVEQCNCPPGYTGTSCESCSQGYYRTPNAPFLGACVPCMCNRHTDTCDPDTGMCLGCLDNTMGDHCETCLPGHYGDPSRESCTICSCPLPVASNNFAFGCNVYNGQMVSCDCQPGYAGLLCDRCSPGYYGNPNEQGGRCEMCQCSGNIDMSNRGSCSEVTGSCLVCGNNSTGADCSQCREWWYGDAVNAKNCQACTCDQCGTQQCDNGVGQCQCKPNVQGIDCDSCAPNTYGFDDCEGCRDCNCGLAASSLQCDLVSGQCSCQPGVTGLMCDECMDGYFDYTAAGCQKCDCESDGAMTCNPFTGVCQCLKGVTGDRCDRCLPRWILVPNEGCRPCDNCVHILLDDLEFMDRNLTSLTGNLATVSVGVTALKRLEAINESIALNAPKIGMMKEADDAFSLTPLRQAVTEIIQKADETSAKSQTEIRSAALVKEESEQFLTNALDLEQEVDDSSNSANAAMQDVEDVLATILRGIQVTNIDTYIEQSTNLLDDIMAVNMTGIKDKADSAVMDIFKLDLDRFRNAHIAGEKEAERLANAVNDLADSLYSLQEHGQQSLTNSSDTMTLVAKIRQLSLSIIDLRLQGVEESSRDTEMILRMSQREVAEALQALETCKADSQTVSDQSNSLEDGINQLNVIDQDLSDNLSDLDVKLLDVQTHAGSLVDQAKMLESVYTDTRDTAALALRAANAYEGIVMAINDAYNASRTATGVATHALGKSFGVGDVSANHRNRSAELLEAAEKKLRETDMDLQERLEDATFNTDKVEDTNQEAKDRLDNVNIQLPPLESNTVGTRARDAITLANAASQMTADAGNKVKNIIRNLPSNKAKVEKLFNDNTKTKKNTQYAEQQTQDVKEKVPQIMDLIELVGTQSKNVRSLRDSVMGNITELREKIILARDEANRIRVGMEFLGNTTVALRNPPDIDLAGSYSRLTTYIRTQQSDALLAYIGAEFIPDRPDPDFLALELRDGRVMFKYDLGTGAAEISHPWSVNDNQWYKVVAERIGKTGTLTLERDVGVGVESDKASGNSSGIFTVLELNPVTTKFYLGGVPSTTMLPRTVIGSNYYEGAMEGVAFDSQPMGIWNFVYGDNNYIGAIERNVLVEEKSNGFSFNGNGYAIVSAREVNFRPQQKATIIMHFKTYASNGLLFFMGKGRDFSSIELRDGRISFQYDLGGMPAKLMTVQTYNDGAWHKIQAARDKQTGFLRVDEEAGIEGRSPGTLASLSYTDDIFIGGFNELIMPVKYVSAEGFRGCIKDVQFDSTVWDLINNNEAKGVVRGCPEQMLRTATFGGDIPGHIAIPMDSIGVNFDVTFRMKTVSNSSLLMYTSDNNQNTVFSVSTSMGKIIVTADPGGDLTRLESKVKTYNDGNWHYISIMKMGRKLMMNIDDKEIIENPTQSLEEEIITQRPIFFGGTDFSVPESSVGATAPFFGCISDITINGKFKNFASIQSQNIRAVTLGDCSESQPSGPVVLPPVVTPKTGPPEPTTPTAVRQCALSTDVDISPQQGAVSGKLFGTFTESREEYALVPASMTVRFTLLIEFKTTSTTGVLFYASDSRHRDFVGVYMLNGKIGAAFNCGTGTGRILSFRAYNDGQWHTMKFARNLKRGELEIDGEKNGVATSSGFTRSLNEKPPYYLGGLPMEVAKKASKNLEGASTSFQGCVRNLMVNDRNFSNPQLEFQVQPCSTNLEQGSYFYSNGGYVQLTQEKFVVGLDLEFSVEIRPRNLTGVILSVHSTGSDFMALQMKDGEIIFSADNGGGIITTKYTPPTNNLLCNGEWHTISAVKAKSTLLMTVDGQMIRPVSGKAGSSSADTTEPLFVGGVPALMAPMSLIALMSLMSLMALMALMSLIAPMSLIALMTLMSLIALLALMSLIAPMSLIALMALMSLVSLIAPLSLMSLIALMALISIHHYLVL</sequence>
<evidence type="ECO:0000256" key="7">
    <source>
        <dbReference type="ARBA" id="ARBA00023157"/>
    </source>
</evidence>
<proteinExistence type="predicted"/>
<dbReference type="PROSITE" id="PS50027">
    <property type="entry name" value="EGF_LAM_2"/>
    <property type="match status" value="15"/>
</dbReference>
<feature type="disulfide bond" evidence="10">
    <location>
        <begin position="454"/>
        <end position="466"/>
    </location>
</feature>
<keyword evidence="12" id="KW-0472">Membrane</keyword>
<dbReference type="GO" id="GO:0009888">
    <property type="term" value="P:tissue development"/>
    <property type="evidence" value="ECO:0007669"/>
    <property type="project" value="TreeGrafter"/>
</dbReference>
<dbReference type="Gene3D" id="2.60.120.260">
    <property type="entry name" value="Galactose-binding domain-like"/>
    <property type="match status" value="1"/>
</dbReference>
<evidence type="ECO:0000256" key="6">
    <source>
        <dbReference type="ARBA" id="ARBA00022869"/>
    </source>
</evidence>
<feature type="domain" description="Laminin EGF-like" evidence="15">
    <location>
        <begin position="1520"/>
        <end position="1570"/>
    </location>
</feature>
<feature type="domain" description="Laminin G" evidence="14">
    <location>
        <begin position="3447"/>
        <end position="3622"/>
    </location>
</feature>
<dbReference type="InterPro" id="IPR010307">
    <property type="entry name" value="Laminin_dom_II"/>
</dbReference>
<feature type="disulfide bond" evidence="10">
    <location>
        <begin position="639"/>
        <end position="656"/>
    </location>
</feature>
<feature type="domain" description="Laminin G" evidence="14">
    <location>
        <begin position="2867"/>
        <end position="3037"/>
    </location>
</feature>
<evidence type="ECO:0000259" key="16">
    <source>
        <dbReference type="PROSITE" id="PS51115"/>
    </source>
</evidence>
<keyword evidence="8" id="KW-0325">Glycoprotein</keyword>
<feature type="domain" description="Laminin EGF-like" evidence="15">
    <location>
        <begin position="1801"/>
        <end position="1847"/>
    </location>
</feature>
<dbReference type="GO" id="GO:0007155">
    <property type="term" value="P:cell adhesion"/>
    <property type="evidence" value="ECO:0007669"/>
    <property type="project" value="InterPro"/>
</dbReference>
<dbReference type="Pfam" id="PF06009">
    <property type="entry name" value="Laminin_II"/>
    <property type="match status" value="1"/>
</dbReference>
<dbReference type="STRING" id="6573.A0A210QTE7"/>
<dbReference type="SMART" id="SM00136">
    <property type="entry name" value="LamNT"/>
    <property type="match status" value="1"/>
</dbReference>
<accession>A0A210QTE7</accession>
<keyword evidence="5" id="KW-0677">Repeat</keyword>
<feature type="disulfide bond" evidence="10">
    <location>
        <begin position="1520"/>
        <end position="1532"/>
    </location>
</feature>
<feature type="domain" description="Laminin EGF-like" evidence="15">
    <location>
        <begin position="1382"/>
        <end position="1427"/>
    </location>
</feature>
<feature type="domain" description="Laminin EGF-like" evidence="15">
    <location>
        <begin position="592"/>
        <end position="636"/>
    </location>
</feature>
<keyword evidence="12" id="KW-1133">Transmembrane helix</keyword>
<dbReference type="PROSITE" id="PS01248">
    <property type="entry name" value="EGF_LAM_1"/>
    <property type="match status" value="5"/>
</dbReference>
<dbReference type="FunFam" id="2.10.25.10:FF:000011">
    <property type="entry name" value="Cadherin EGF LAG seven-pass G-type receptor"/>
    <property type="match status" value="2"/>
</dbReference>
<keyword evidence="2" id="KW-0964">Secreted</keyword>
<dbReference type="SUPFAM" id="SSF57196">
    <property type="entry name" value="EGF/Laminin"/>
    <property type="match status" value="18"/>
</dbReference>
<dbReference type="FunFam" id="2.10.25.10:FF:000034">
    <property type="entry name" value="Laminin subunit alpha 3"/>
    <property type="match status" value="2"/>
</dbReference>
<feature type="disulfide bond" evidence="10">
    <location>
        <begin position="612"/>
        <end position="621"/>
    </location>
</feature>
<feature type="chain" id="PRO_5012758443" evidence="13">
    <location>
        <begin position="25"/>
        <end position="3671"/>
    </location>
</feature>
<dbReference type="Proteomes" id="UP000242188">
    <property type="component" value="Unassembled WGS sequence"/>
</dbReference>
<feature type="disulfide bond" evidence="10">
    <location>
        <begin position="1541"/>
        <end position="1550"/>
    </location>
</feature>
<feature type="domain" description="Laminin EGF-like" evidence="15">
    <location>
        <begin position="2052"/>
        <end position="2097"/>
    </location>
</feature>
<feature type="domain" description="Laminin EGF-like" evidence="15">
    <location>
        <begin position="546"/>
        <end position="591"/>
    </location>
</feature>
<dbReference type="InterPro" id="IPR002049">
    <property type="entry name" value="LE_dom"/>
</dbReference>
<dbReference type="PROSITE" id="PS51115">
    <property type="entry name" value="LAMININ_IVA"/>
    <property type="match status" value="1"/>
</dbReference>
<dbReference type="Pfam" id="PF02210">
    <property type="entry name" value="Laminin_G_2"/>
    <property type="match status" value="4"/>
</dbReference>
<dbReference type="EMBL" id="NEDP02001999">
    <property type="protein sequence ID" value="OWF52013.1"/>
    <property type="molecule type" value="Genomic_DNA"/>
</dbReference>
<feature type="disulfide bond" evidence="10">
    <location>
        <begin position="521"/>
        <end position="530"/>
    </location>
</feature>
<keyword evidence="11" id="KW-0175">Coiled coil</keyword>
<feature type="domain" description="Laminin EGF-like" evidence="15">
    <location>
        <begin position="1958"/>
        <end position="2004"/>
    </location>
</feature>
<dbReference type="Pfam" id="PF00055">
    <property type="entry name" value="Laminin_N"/>
    <property type="match status" value="1"/>
</dbReference>
<feature type="domain" description="Laminin G" evidence="14">
    <location>
        <begin position="3271"/>
        <end position="3441"/>
    </location>
</feature>
<dbReference type="OrthoDB" id="5984158at2759"/>
<feature type="domain" description="Laminin N-terminal" evidence="17">
    <location>
        <begin position="23"/>
        <end position="279"/>
    </location>
</feature>
<keyword evidence="7 10" id="KW-1015">Disulfide bond</keyword>
<dbReference type="PRINTS" id="PR00011">
    <property type="entry name" value="EGFLAMININ"/>
</dbReference>
<gene>
    <name evidence="18" type="ORF">KP79_PYT09007</name>
</gene>
<dbReference type="InterPro" id="IPR000742">
    <property type="entry name" value="EGF"/>
</dbReference>
<feature type="domain" description="Laminin EGF-like" evidence="15">
    <location>
        <begin position="637"/>
        <end position="682"/>
    </location>
</feature>
<protein>
    <submittedName>
        <fullName evidence="18">Laminin subunit alpha</fullName>
    </submittedName>
</protein>